<dbReference type="InterPro" id="IPR000073">
    <property type="entry name" value="AB_hydrolase_1"/>
</dbReference>
<dbReference type="SUPFAM" id="SSF53474">
    <property type="entry name" value="alpha/beta-Hydrolases"/>
    <property type="match status" value="1"/>
</dbReference>
<dbReference type="Proteomes" id="UP000611640">
    <property type="component" value="Chromosome"/>
</dbReference>
<gene>
    <name evidence="2" type="ORF">Athai_28630</name>
</gene>
<dbReference type="PANTHER" id="PTHR43265">
    <property type="entry name" value="ESTERASE ESTD"/>
    <property type="match status" value="1"/>
</dbReference>
<sequence length="418" mass="43945">MTAPGTVATAVVTWARDDDFARIAARFAAPLRAAVTADALRLAWLAQVGAHGAVRNLGDPVAEQPAAGLVRVRVPVHCARDSFAVVMSVDDTGYLHGLRLAPADETPWSPPEYARPERFAERPVTLAAGHDELPGTLSLPRDAAPTPAVVLLPGGGPFDRDATSGPNKPLKDLAWGLADRGVAVLRFDKLTHLDPGTWQRPGFTLADEYLPGALAAVDLLRREPSVDPDRVFLVGHSMGATVAPRIAAAGASVAGLVLLAAEAQPMQHSAVRVARHLAALEPGPAADATVATIVQQAATVDSAALTADTPASELPFGFPGSYWLDRRGYDPVGTAAGLTVPMLIAQGGRDYQVTVADDLARWREALGARPHVTIRVYPADNHLFFPGTGPSGPADYLAPQHVDRALVDDLAGWLTADR</sequence>
<evidence type="ECO:0000313" key="2">
    <source>
        <dbReference type="EMBL" id="BCJ35360.1"/>
    </source>
</evidence>
<organism evidence="2 3">
    <name type="scientific">Actinocatenispora thailandica</name>
    <dbReference type="NCBI Taxonomy" id="227318"/>
    <lineage>
        <taxon>Bacteria</taxon>
        <taxon>Bacillati</taxon>
        <taxon>Actinomycetota</taxon>
        <taxon>Actinomycetes</taxon>
        <taxon>Micromonosporales</taxon>
        <taxon>Micromonosporaceae</taxon>
        <taxon>Actinocatenispora</taxon>
    </lineage>
</organism>
<dbReference type="RefSeq" id="WP_203961910.1">
    <property type="nucleotide sequence ID" value="NZ_AP023355.1"/>
</dbReference>
<name>A0A7R7DPP9_9ACTN</name>
<evidence type="ECO:0000313" key="3">
    <source>
        <dbReference type="Proteomes" id="UP000611640"/>
    </source>
</evidence>
<dbReference type="EMBL" id="AP023355">
    <property type="protein sequence ID" value="BCJ35360.1"/>
    <property type="molecule type" value="Genomic_DNA"/>
</dbReference>
<evidence type="ECO:0000259" key="1">
    <source>
        <dbReference type="Pfam" id="PF12697"/>
    </source>
</evidence>
<reference evidence="2 3" key="1">
    <citation type="submission" date="2020-08" db="EMBL/GenBank/DDBJ databases">
        <title>Whole genome shotgun sequence of Actinocatenispora thailandica NBRC 105041.</title>
        <authorList>
            <person name="Komaki H."/>
            <person name="Tamura T."/>
        </authorList>
    </citation>
    <scope>NUCLEOTIDE SEQUENCE [LARGE SCALE GENOMIC DNA]</scope>
    <source>
        <strain evidence="2 3">NBRC 105041</strain>
    </source>
</reference>
<dbReference type="AlphaFoldDB" id="A0A7R7DPP9"/>
<protein>
    <recommendedName>
        <fullName evidence="1">AB hydrolase-1 domain-containing protein</fullName>
    </recommendedName>
</protein>
<dbReference type="PANTHER" id="PTHR43265:SF1">
    <property type="entry name" value="ESTERASE ESTD"/>
    <property type="match status" value="1"/>
</dbReference>
<dbReference type="InterPro" id="IPR053145">
    <property type="entry name" value="AB_hydrolase_Est10"/>
</dbReference>
<dbReference type="InterPro" id="IPR029058">
    <property type="entry name" value="AB_hydrolase_fold"/>
</dbReference>
<keyword evidence="3" id="KW-1185">Reference proteome</keyword>
<proteinExistence type="predicted"/>
<feature type="domain" description="AB hydrolase-1" evidence="1">
    <location>
        <begin position="149"/>
        <end position="385"/>
    </location>
</feature>
<accession>A0A7R7DPP9</accession>
<dbReference type="Gene3D" id="3.40.50.1820">
    <property type="entry name" value="alpha/beta hydrolase"/>
    <property type="match status" value="1"/>
</dbReference>
<dbReference type="Pfam" id="PF12697">
    <property type="entry name" value="Abhydrolase_6"/>
    <property type="match status" value="1"/>
</dbReference>
<dbReference type="KEGG" id="atl:Athai_28630"/>
<dbReference type="GO" id="GO:0052689">
    <property type="term" value="F:carboxylic ester hydrolase activity"/>
    <property type="evidence" value="ECO:0007669"/>
    <property type="project" value="TreeGrafter"/>
</dbReference>